<dbReference type="OrthoDB" id="129807at2759"/>
<comment type="caution">
    <text evidence="1">The sequence shown here is derived from an EMBL/GenBank/DDBJ whole genome shotgun (WGS) entry which is preliminary data.</text>
</comment>
<keyword evidence="2" id="KW-1185">Reference proteome</keyword>
<evidence type="ECO:0000313" key="1">
    <source>
        <dbReference type="EMBL" id="KAG7385394.1"/>
    </source>
</evidence>
<protein>
    <recommendedName>
        <fullName evidence="3">Crinkler (CRN) family protein</fullName>
    </recommendedName>
</protein>
<reference evidence="1" key="1">
    <citation type="submission" date="2021-02" db="EMBL/GenBank/DDBJ databases">
        <authorList>
            <person name="Palmer J.M."/>
        </authorList>
    </citation>
    <scope>NUCLEOTIDE SEQUENCE</scope>
    <source>
        <strain evidence="1">SCRP734</strain>
    </source>
</reference>
<dbReference type="Proteomes" id="UP000694044">
    <property type="component" value="Unassembled WGS sequence"/>
</dbReference>
<sequence>MDSNGDFDDMKAQKNVVKRIGSSFVIQYGSRPCALDPEAFEDFEEVLENLTNEAGPLFIAIDVIGEAFNHIKLKDDIVRRERFMTFCEQVLSLLFTNEKLFFLIAGRASFMNYVGMRPTGDSDSIKPSPFKFARLSLRLLQSPAIQEILRNTYVDEKKAQTLVKHYTLADHQMETNREVMLGLAVKNYSSTGAKVTEATVKAECMKFNRMCTSSVNRLNILIVCATSYGTNLSRKFQTRNGKILKSAVYSNDNYADIDEILLMNLTTQENRAEFFDIQGSEGLKQALEDVIEKTQVEAIDLISS</sequence>
<dbReference type="AlphaFoldDB" id="A0A8T1W0D7"/>
<evidence type="ECO:0000313" key="2">
    <source>
        <dbReference type="Proteomes" id="UP000694044"/>
    </source>
</evidence>
<accession>A0A8T1W0D7</accession>
<gene>
    <name evidence="1" type="ORF">PHYPSEUDO_001523</name>
</gene>
<organism evidence="1 2">
    <name type="scientific">Phytophthora pseudosyringae</name>
    <dbReference type="NCBI Taxonomy" id="221518"/>
    <lineage>
        <taxon>Eukaryota</taxon>
        <taxon>Sar</taxon>
        <taxon>Stramenopiles</taxon>
        <taxon>Oomycota</taxon>
        <taxon>Peronosporomycetes</taxon>
        <taxon>Peronosporales</taxon>
        <taxon>Peronosporaceae</taxon>
        <taxon>Phytophthora</taxon>
    </lineage>
</organism>
<dbReference type="EMBL" id="JAGDFM010000122">
    <property type="protein sequence ID" value="KAG7385394.1"/>
    <property type="molecule type" value="Genomic_DNA"/>
</dbReference>
<name>A0A8T1W0D7_9STRA</name>
<proteinExistence type="predicted"/>
<evidence type="ECO:0008006" key="3">
    <source>
        <dbReference type="Google" id="ProtNLM"/>
    </source>
</evidence>